<dbReference type="STRING" id="53326.A0A016X3R1"/>
<dbReference type="GO" id="GO:0019948">
    <property type="term" value="F:SUMO activating enzyme activity"/>
    <property type="evidence" value="ECO:0007669"/>
    <property type="project" value="TreeGrafter"/>
</dbReference>
<feature type="region of interest" description="Disordered" evidence="9">
    <location>
        <begin position="1"/>
        <end position="25"/>
    </location>
</feature>
<dbReference type="Proteomes" id="UP000024635">
    <property type="component" value="Unassembled WGS sequence"/>
</dbReference>
<comment type="subcellular location">
    <subcellularLocation>
        <location evidence="1">Nucleus</location>
    </subcellularLocation>
</comment>
<evidence type="ECO:0000256" key="8">
    <source>
        <dbReference type="ARBA" id="ARBA00044354"/>
    </source>
</evidence>
<dbReference type="GO" id="GO:0005737">
    <property type="term" value="C:cytoplasm"/>
    <property type="evidence" value="ECO:0007669"/>
    <property type="project" value="TreeGrafter"/>
</dbReference>
<dbReference type="PANTHER" id="PTHR10953:SF162">
    <property type="entry name" value="SUMO-ACTIVATING ENZYME SUBUNIT 1"/>
    <property type="match status" value="1"/>
</dbReference>
<evidence type="ECO:0000256" key="7">
    <source>
        <dbReference type="ARBA" id="ARBA00044187"/>
    </source>
</evidence>
<sequence length="361" mass="39897">MSIGVTSEEHSASPSGDNGSEGLSKVETEVYDRQIRLWGMEAQNKLRAANVLLCGLSGLGAEISKNLMLCGIRSLTLVDERNVTEDDLDSNFLLENDSAGKNRARASSQKARALNPMVKLEVLEASVGSLSTDFVSNFTLVVLCDQKYSDVVTWNEKCRQLNIGFIACSVFGWMGFSFFDFNNHSFLSSVEKKEGAVCDGDSGGTSSAPEAIDVDAENVLEKKKYQYPSIEEAFSVDWSKKQLVRKSRRVIPCSYFPLKAMLRAQKEEKLCADEDKNIKILTELWTEEVLLANHEIEKQTVQAEKFDYFFGPQLSPVCAIVGGLAGQEAIKAMSENGRPLRNIFIYSALDSTGTMCMFPPP</sequence>
<evidence type="ECO:0000256" key="1">
    <source>
        <dbReference type="ARBA" id="ARBA00004123"/>
    </source>
</evidence>
<keyword evidence="12" id="KW-1185">Reference proteome</keyword>
<gene>
    <name evidence="11" type="primary">Acey_s0405.g868</name>
    <name evidence="11" type="synonym">Acey-aos-1</name>
    <name evidence="11" type="ORF">Y032_0405g868</name>
</gene>
<comment type="subunit">
    <text evidence="6">Heterodimer of SAE1 and UBA2/SAE2. The heterodimer corresponds to the two domains that are encoded on a single polypeptide chain in ubiquitin-activating enzyme E1. Interacts with UBE2I.</text>
</comment>
<evidence type="ECO:0000256" key="4">
    <source>
        <dbReference type="ARBA" id="ARBA00022786"/>
    </source>
</evidence>
<dbReference type="PRINTS" id="PR01849">
    <property type="entry name" value="UBIQUITINACT"/>
</dbReference>
<comment type="pathway">
    <text evidence="2">Protein modification; protein sumoylation.</text>
</comment>
<evidence type="ECO:0000256" key="5">
    <source>
        <dbReference type="ARBA" id="ARBA00023242"/>
    </source>
</evidence>
<feature type="domain" description="THIF-type NAD/FAD binding fold" evidence="10">
    <location>
        <begin position="31"/>
        <end position="352"/>
    </location>
</feature>
<proteinExistence type="inferred from homology"/>
<reference evidence="12" key="1">
    <citation type="journal article" date="2015" name="Nat. Genet.">
        <title>The genome and transcriptome of the zoonotic hookworm Ancylostoma ceylanicum identify infection-specific gene families.</title>
        <authorList>
            <person name="Schwarz E.M."/>
            <person name="Hu Y."/>
            <person name="Antoshechkin I."/>
            <person name="Miller M.M."/>
            <person name="Sternberg P.W."/>
            <person name="Aroian R.V."/>
        </authorList>
    </citation>
    <scope>NUCLEOTIDE SEQUENCE</scope>
    <source>
        <strain evidence="12">HY135</strain>
    </source>
</reference>
<dbReference type="EMBL" id="JARK01000005">
    <property type="protein sequence ID" value="EYC46177.1"/>
    <property type="molecule type" value="Genomic_DNA"/>
</dbReference>
<keyword evidence="4" id="KW-0833">Ubl conjugation pathway</keyword>
<evidence type="ECO:0000256" key="6">
    <source>
        <dbReference type="ARBA" id="ARBA00026003"/>
    </source>
</evidence>
<evidence type="ECO:0000256" key="9">
    <source>
        <dbReference type="SAM" id="MobiDB-lite"/>
    </source>
</evidence>
<evidence type="ECO:0000259" key="10">
    <source>
        <dbReference type="Pfam" id="PF00899"/>
    </source>
</evidence>
<name>A0A016X3R1_9BILA</name>
<dbReference type="InterPro" id="IPR000594">
    <property type="entry name" value="ThiF_NAD_FAD-bd"/>
</dbReference>
<evidence type="ECO:0000313" key="11">
    <source>
        <dbReference type="EMBL" id="EYC46177.1"/>
    </source>
</evidence>
<dbReference type="InterPro" id="IPR045886">
    <property type="entry name" value="ThiF/MoeB/HesA"/>
</dbReference>
<organism evidence="11 12">
    <name type="scientific">Ancylostoma ceylanicum</name>
    <dbReference type="NCBI Taxonomy" id="53326"/>
    <lineage>
        <taxon>Eukaryota</taxon>
        <taxon>Metazoa</taxon>
        <taxon>Ecdysozoa</taxon>
        <taxon>Nematoda</taxon>
        <taxon>Chromadorea</taxon>
        <taxon>Rhabditida</taxon>
        <taxon>Rhabditina</taxon>
        <taxon>Rhabditomorpha</taxon>
        <taxon>Strongyloidea</taxon>
        <taxon>Ancylostomatidae</taxon>
        <taxon>Ancylostomatinae</taxon>
        <taxon>Ancylostoma</taxon>
    </lineage>
</organism>
<dbReference type="SUPFAM" id="SSF69572">
    <property type="entry name" value="Activating enzymes of the ubiquitin-like proteins"/>
    <property type="match status" value="1"/>
</dbReference>
<dbReference type="Gene3D" id="3.40.50.720">
    <property type="entry name" value="NAD(P)-binding Rossmann-like Domain"/>
    <property type="match status" value="1"/>
</dbReference>
<dbReference type="GO" id="GO:0031510">
    <property type="term" value="C:SUMO activating enzyme complex"/>
    <property type="evidence" value="ECO:0007669"/>
    <property type="project" value="TreeGrafter"/>
</dbReference>
<evidence type="ECO:0000313" key="12">
    <source>
        <dbReference type="Proteomes" id="UP000024635"/>
    </source>
</evidence>
<evidence type="ECO:0000256" key="2">
    <source>
        <dbReference type="ARBA" id="ARBA00004718"/>
    </source>
</evidence>
<keyword evidence="5" id="KW-0539">Nucleus</keyword>
<dbReference type="InterPro" id="IPR035985">
    <property type="entry name" value="Ubiquitin-activating_enz"/>
</dbReference>
<dbReference type="GO" id="GO:0016925">
    <property type="term" value="P:protein sumoylation"/>
    <property type="evidence" value="ECO:0007669"/>
    <property type="project" value="TreeGrafter"/>
</dbReference>
<evidence type="ECO:0000256" key="3">
    <source>
        <dbReference type="ARBA" id="ARBA00005673"/>
    </source>
</evidence>
<protein>
    <recommendedName>
        <fullName evidence="7">SUMO-activating enzyme subunit 1</fullName>
    </recommendedName>
    <alternativeName>
        <fullName evidence="8">Ubiquitin-like 1-activating enzyme E1A</fullName>
    </alternativeName>
</protein>
<dbReference type="Pfam" id="PF00899">
    <property type="entry name" value="ThiF"/>
    <property type="match status" value="1"/>
</dbReference>
<dbReference type="InterPro" id="IPR000011">
    <property type="entry name" value="UBQ/SUMO-activ_enz_E1-like"/>
</dbReference>
<comment type="similarity">
    <text evidence="3">Belongs to the ubiquitin-activating E1 family.</text>
</comment>
<dbReference type="AlphaFoldDB" id="A0A016X3R1"/>
<comment type="caution">
    <text evidence="11">The sequence shown here is derived from an EMBL/GenBank/DDBJ whole genome shotgun (WGS) entry which is preliminary data.</text>
</comment>
<dbReference type="OrthoDB" id="10252231at2759"/>
<dbReference type="PANTHER" id="PTHR10953">
    <property type="entry name" value="UBIQUITIN-ACTIVATING ENZYME E1"/>
    <property type="match status" value="1"/>
</dbReference>
<accession>A0A016X3R1</accession>